<accession>A0A1G1UZW8</accession>
<feature type="binding site" evidence="6">
    <location>
        <begin position="222"/>
        <end position="224"/>
    </location>
    <ligand>
        <name>L-serine</name>
        <dbReference type="ChEBI" id="CHEBI:33384"/>
    </ligand>
</feature>
<name>A0A1G1UZW8_9BACT</name>
<evidence type="ECO:0000256" key="4">
    <source>
        <dbReference type="ARBA" id="ARBA00022917"/>
    </source>
</evidence>
<comment type="subcellular location">
    <subcellularLocation>
        <location evidence="6">Cytoplasm</location>
    </subcellularLocation>
</comment>
<gene>
    <name evidence="6" type="primary">serS</name>
    <name evidence="11" type="ORF">A2782_04155</name>
</gene>
<evidence type="ECO:0000256" key="9">
    <source>
        <dbReference type="SAM" id="Coils"/>
    </source>
</evidence>
<evidence type="ECO:0000256" key="2">
    <source>
        <dbReference type="ARBA" id="ARBA00022741"/>
    </source>
</evidence>
<evidence type="ECO:0000256" key="6">
    <source>
        <dbReference type="HAMAP-Rule" id="MF_00176"/>
    </source>
</evidence>
<evidence type="ECO:0000256" key="3">
    <source>
        <dbReference type="ARBA" id="ARBA00022840"/>
    </source>
</evidence>
<keyword evidence="1 6" id="KW-0436">Ligase</keyword>
<dbReference type="HAMAP" id="MF_00176">
    <property type="entry name" value="Ser_tRNA_synth_type1"/>
    <property type="match status" value="1"/>
</dbReference>
<dbReference type="Pfam" id="PF00587">
    <property type="entry name" value="tRNA-synt_2b"/>
    <property type="match status" value="1"/>
</dbReference>
<comment type="similarity">
    <text evidence="6">Belongs to the class-II aminoacyl-tRNA synthetase family. Type-1 seryl-tRNA synthetase subfamily.</text>
</comment>
<dbReference type="UniPathway" id="UPA00906">
    <property type="reaction ID" value="UER00895"/>
</dbReference>
<dbReference type="Gene3D" id="1.10.287.40">
    <property type="entry name" value="Serine-tRNA synthetase, tRNA binding domain"/>
    <property type="match status" value="1"/>
</dbReference>
<dbReference type="InterPro" id="IPR006195">
    <property type="entry name" value="aa-tRNA-synth_II"/>
</dbReference>
<dbReference type="STRING" id="1797513.A2782_04155"/>
<comment type="catalytic activity">
    <reaction evidence="6">
        <text>tRNA(Sec) + L-serine + ATP = L-seryl-tRNA(Sec) + AMP + diphosphate + H(+)</text>
        <dbReference type="Rhea" id="RHEA:42580"/>
        <dbReference type="Rhea" id="RHEA-COMP:9742"/>
        <dbReference type="Rhea" id="RHEA-COMP:10128"/>
        <dbReference type="ChEBI" id="CHEBI:15378"/>
        <dbReference type="ChEBI" id="CHEBI:30616"/>
        <dbReference type="ChEBI" id="CHEBI:33019"/>
        <dbReference type="ChEBI" id="CHEBI:33384"/>
        <dbReference type="ChEBI" id="CHEBI:78442"/>
        <dbReference type="ChEBI" id="CHEBI:78533"/>
        <dbReference type="ChEBI" id="CHEBI:456215"/>
        <dbReference type="EC" id="6.1.1.11"/>
    </reaction>
</comment>
<dbReference type="EC" id="6.1.1.11" evidence="6"/>
<feature type="binding site" evidence="7">
    <location>
        <position position="372"/>
    </location>
    <ligand>
        <name>L-serine</name>
        <dbReference type="ChEBI" id="CHEBI:33384"/>
    </ligand>
</feature>
<dbReference type="InterPro" id="IPR042103">
    <property type="entry name" value="SerRS_1_N_sf"/>
</dbReference>
<proteinExistence type="inferred from homology"/>
<dbReference type="InterPro" id="IPR002314">
    <property type="entry name" value="aa-tRNA-synt_IIb"/>
</dbReference>
<evidence type="ECO:0000313" key="11">
    <source>
        <dbReference type="EMBL" id="OGY08682.1"/>
    </source>
</evidence>
<dbReference type="SUPFAM" id="SSF55681">
    <property type="entry name" value="Class II aaRS and biotin synthetases"/>
    <property type="match status" value="1"/>
</dbReference>
<organism evidence="11 12">
    <name type="scientific">Candidatus Blackburnbacteria bacterium RIFCSPHIGHO2_01_FULL_43_15b</name>
    <dbReference type="NCBI Taxonomy" id="1797513"/>
    <lineage>
        <taxon>Bacteria</taxon>
        <taxon>Candidatus Blackburniibacteriota</taxon>
    </lineage>
</organism>
<dbReference type="InterPro" id="IPR010978">
    <property type="entry name" value="tRNA-bd_arm"/>
</dbReference>
<feature type="binding site" evidence="6 8">
    <location>
        <begin position="340"/>
        <end position="343"/>
    </location>
    <ligand>
        <name>ATP</name>
        <dbReference type="ChEBI" id="CHEBI:30616"/>
    </ligand>
</feature>
<reference evidence="11 12" key="1">
    <citation type="journal article" date="2016" name="Nat. Commun.">
        <title>Thousands of microbial genomes shed light on interconnected biogeochemical processes in an aquifer system.</title>
        <authorList>
            <person name="Anantharaman K."/>
            <person name="Brown C.T."/>
            <person name="Hug L.A."/>
            <person name="Sharon I."/>
            <person name="Castelle C.J."/>
            <person name="Probst A.J."/>
            <person name="Thomas B.C."/>
            <person name="Singh A."/>
            <person name="Wilkins M.J."/>
            <person name="Karaoz U."/>
            <person name="Brodie E.L."/>
            <person name="Williams K.H."/>
            <person name="Hubbard S.S."/>
            <person name="Banfield J.F."/>
        </authorList>
    </citation>
    <scope>NUCLEOTIDE SEQUENCE [LARGE SCALE GENOMIC DNA]</scope>
</reference>
<dbReference type="EMBL" id="MHBW01000023">
    <property type="protein sequence ID" value="OGY08682.1"/>
    <property type="molecule type" value="Genomic_DNA"/>
</dbReference>
<keyword evidence="5 6" id="KW-0030">Aminoacyl-tRNA synthetase</keyword>
<dbReference type="InterPro" id="IPR045864">
    <property type="entry name" value="aa-tRNA-synth_II/BPL/LPL"/>
</dbReference>
<protein>
    <recommendedName>
        <fullName evidence="6">Serine--tRNA ligase</fullName>
        <ecNumber evidence="6">6.1.1.11</ecNumber>
    </recommendedName>
    <alternativeName>
        <fullName evidence="6">Seryl-tRNA synthetase</fullName>
        <shortName evidence="6">SerRS</shortName>
    </alternativeName>
    <alternativeName>
        <fullName evidence="6">Seryl-tRNA(Ser/Sec) synthetase</fullName>
    </alternativeName>
</protein>
<dbReference type="PRINTS" id="PR00981">
    <property type="entry name" value="TRNASYNTHSER"/>
</dbReference>
<evidence type="ECO:0000313" key="12">
    <source>
        <dbReference type="Proteomes" id="UP000177967"/>
    </source>
</evidence>
<comment type="catalytic activity">
    <reaction evidence="6">
        <text>tRNA(Ser) + L-serine + ATP = L-seryl-tRNA(Ser) + AMP + diphosphate + H(+)</text>
        <dbReference type="Rhea" id="RHEA:12292"/>
        <dbReference type="Rhea" id="RHEA-COMP:9669"/>
        <dbReference type="Rhea" id="RHEA-COMP:9703"/>
        <dbReference type="ChEBI" id="CHEBI:15378"/>
        <dbReference type="ChEBI" id="CHEBI:30616"/>
        <dbReference type="ChEBI" id="CHEBI:33019"/>
        <dbReference type="ChEBI" id="CHEBI:33384"/>
        <dbReference type="ChEBI" id="CHEBI:78442"/>
        <dbReference type="ChEBI" id="CHEBI:78533"/>
        <dbReference type="ChEBI" id="CHEBI:456215"/>
        <dbReference type="EC" id="6.1.1.11"/>
    </reaction>
</comment>
<dbReference type="NCBIfam" id="TIGR00414">
    <property type="entry name" value="serS"/>
    <property type="match status" value="1"/>
</dbReference>
<dbReference type="InterPro" id="IPR015866">
    <property type="entry name" value="Ser-tRNA-synth_1_N"/>
</dbReference>
<keyword evidence="4 6" id="KW-0648">Protein biosynthesis</keyword>
<dbReference type="CDD" id="cd00770">
    <property type="entry name" value="SerRS_core"/>
    <property type="match status" value="1"/>
</dbReference>
<dbReference type="GO" id="GO:0004828">
    <property type="term" value="F:serine-tRNA ligase activity"/>
    <property type="evidence" value="ECO:0007669"/>
    <property type="project" value="UniProtKB-UniRule"/>
</dbReference>
<dbReference type="AlphaFoldDB" id="A0A1G1UZW8"/>
<feature type="site" description="Important for serine binding" evidence="7">
    <location>
        <position position="374"/>
    </location>
</feature>
<keyword evidence="2 6" id="KW-0547">Nucleotide-binding</keyword>
<feature type="binding site" evidence="6">
    <location>
        <position position="374"/>
    </location>
    <ligand>
        <name>L-serine</name>
        <dbReference type="ChEBI" id="CHEBI:33384"/>
    </ligand>
</feature>
<comment type="caution">
    <text evidence="11">The sequence shown here is derived from an EMBL/GenBank/DDBJ whole genome shotgun (WGS) entry which is preliminary data.</text>
</comment>
<feature type="binding site" evidence="7">
    <location>
        <position position="222"/>
    </location>
    <ligand>
        <name>L-serine</name>
        <dbReference type="ChEBI" id="CHEBI:33384"/>
    </ligand>
</feature>
<evidence type="ECO:0000256" key="5">
    <source>
        <dbReference type="ARBA" id="ARBA00023146"/>
    </source>
</evidence>
<dbReference type="SUPFAM" id="SSF46589">
    <property type="entry name" value="tRNA-binding arm"/>
    <property type="match status" value="1"/>
</dbReference>
<dbReference type="GO" id="GO:0016260">
    <property type="term" value="P:selenocysteine biosynthetic process"/>
    <property type="evidence" value="ECO:0007669"/>
    <property type="project" value="UniProtKB-UniRule"/>
</dbReference>
<feature type="binding site" evidence="6 7">
    <location>
        <position position="276"/>
    </location>
    <ligand>
        <name>L-serine</name>
        <dbReference type="ChEBI" id="CHEBI:33384"/>
    </ligand>
</feature>
<dbReference type="PROSITE" id="PS50862">
    <property type="entry name" value="AA_TRNA_LIGASE_II"/>
    <property type="match status" value="1"/>
</dbReference>
<comment type="subunit">
    <text evidence="6">Homodimer. The tRNA molecule binds across the dimer.</text>
</comment>
<evidence type="ECO:0000256" key="7">
    <source>
        <dbReference type="PIRSR" id="PIRSR001529-1"/>
    </source>
</evidence>
<dbReference type="GO" id="GO:0006434">
    <property type="term" value="P:seryl-tRNA aminoacylation"/>
    <property type="evidence" value="ECO:0007669"/>
    <property type="project" value="UniProtKB-UniRule"/>
</dbReference>
<feature type="coiled-coil region" evidence="9">
    <location>
        <begin position="31"/>
        <end position="94"/>
    </location>
</feature>
<comment type="domain">
    <text evidence="6">Consists of two distinct domains, a catalytic core and a N-terminal extension that is involved in tRNA binding.</text>
</comment>
<comment type="pathway">
    <text evidence="6">Aminoacyl-tRNA biosynthesis; selenocysteinyl-tRNA(Sec) biosynthesis; L-seryl-tRNA(Sec) from L-serine and tRNA(Sec): step 1/1.</text>
</comment>
<feature type="binding site" evidence="6">
    <location>
        <position position="269"/>
    </location>
    <ligand>
        <name>ATP</name>
        <dbReference type="ChEBI" id="CHEBI:30616"/>
    </ligand>
</feature>
<dbReference type="PANTHER" id="PTHR11778">
    <property type="entry name" value="SERYL-TRNA SYNTHETASE"/>
    <property type="match status" value="1"/>
</dbReference>
<dbReference type="InterPro" id="IPR002317">
    <property type="entry name" value="Ser-tRNA-ligase_type_1"/>
</dbReference>
<comment type="function">
    <text evidence="6">Catalyzes the attachment of serine to tRNA(Ser). Is also able to aminoacylate tRNA(Sec) with serine, to form the misacylated tRNA L-seryl-tRNA(Sec), which will be further converted into selenocysteinyl-tRNA(Sec).</text>
</comment>
<feature type="binding site" evidence="8">
    <location>
        <begin position="269"/>
        <end position="272"/>
    </location>
    <ligand>
        <name>ATP</name>
        <dbReference type="ChEBI" id="CHEBI:30616"/>
    </ligand>
</feature>
<dbReference type="Gene3D" id="3.30.930.10">
    <property type="entry name" value="Bira Bifunctional Protein, Domain 2"/>
    <property type="match status" value="1"/>
</dbReference>
<dbReference type="Pfam" id="PF02403">
    <property type="entry name" value="Seryl_tRNA_N"/>
    <property type="match status" value="1"/>
</dbReference>
<keyword evidence="9" id="KW-0175">Coiled coil</keyword>
<dbReference type="Proteomes" id="UP000177967">
    <property type="component" value="Unassembled WGS sequence"/>
</dbReference>
<dbReference type="GO" id="GO:0005524">
    <property type="term" value="F:ATP binding"/>
    <property type="evidence" value="ECO:0007669"/>
    <property type="project" value="UniProtKB-UniRule"/>
</dbReference>
<sequence length="413" mass="46735">MIDINLIRENKDLVKAGVAKKKYDTSIVDCVAKTDQERVALLQKVEDLRHERNVISKEYTPENAERGKELKSELAKLEPDLEKLEAEVNGLLQSIPNLPLETVPVGESEKDNVVLRTYGEPRKFVFPTKDHLELGKELDILDFDSGAKIAGSGFYYLKNDGALLEIALVSYGMKFLAERGFTPMLTPDVARERFYLGTGYLPKGDEAQTYVLEGTDLGLIATAEVTLAGYHADEILNEKDLPKKYAGYSHCFRREDGAYGKYSKGLYRVHQFTKVEMFAYTKPEESKKVHEEFLKTEEEFWQSLEIPYRVLEMCTGDLGAQAARKIDLEAWMPGRADYGEVTSTSNTTDYQARNLNIRYRRGDTTEYVHTLNGTLFASSRCPLAIIENYQQGDGSILIPEVLRPYMGKDTISK</sequence>
<dbReference type="InterPro" id="IPR033729">
    <property type="entry name" value="SerRS_core"/>
</dbReference>
<evidence type="ECO:0000256" key="1">
    <source>
        <dbReference type="ARBA" id="ARBA00022598"/>
    </source>
</evidence>
<feature type="domain" description="Aminoacyl-transfer RNA synthetases class-II family profile" evidence="10">
    <location>
        <begin position="130"/>
        <end position="399"/>
    </location>
</feature>
<dbReference type="PIRSF" id="PIRSF001529">
    <property type="entry name" value="Ser-tRNA-synth_IIa"/>
    <property type="match status" value="1"/>
</dbReference>
<keyword evidence="3 6" id="KW-0067">ATP-binding</keyword>
<feature type="binding site" evidence="7">
    <location>
        <position position="253"/>
    </location>
    <ligand>
        <name>L-serine</name>
        <dbReference type="ChEBI" id="CHEBI:33384"/>
    </ligand>
</feature>
<dbReference type="GO" id="GO:0005737">
    <property type="term" value="C:cytoplasm"/>
    <property type="evidence" value="ECO:0007669"/>
    <property type="project" value="UniProtKB-SubCell"/>
</dbReference>
<evidence type="ECO:0000259" key="10">
    <source>
        <dbReference type="PROSITE" id="PS50862"/>
    </source>
</evidence>
<evidence type="ECO:0000256" key="8">
    <source>
        <dbReference type="PIRSR" id="PIRSR001529-2"/>
    </source>
</evidence>
<keyword evidence="6" id="KW-0963">Cytoplasm</keyword>
<feature type="binding site" evidence="6 8">
    <location>
        <begin position="253"/>
        <end position="255"/>
    </location>
    <ligand>
        <name>ATP</name>
        <dbReference type="ChEBI" id="CHEBI:30616"/>
    </ligand>
</feature>